<evidence type="ECO:0000313" key="1">
    <source>
        <dbReference type="EMBL" id="JAD48770.1"/>
    </source>
</evidence>
<reference evidence="1" key="1">
    <citation type="submission" date="2014-09" db="EMBL/GenBank/DDBJ databases">
        <authorList>
            <person name="Magalhaes I.L.F."/>
            <person name="Oliveira U."/>
            <person name="Santos F.R."/>
            <person name="Vidigal T.H.D.A."/>
            <person name="Brescovit A.D."/>
            <person name="Santos A.J."/>
        </authorList>
    </citation>
    <scope>NUCLEOTIDE SEQUENCE</scope>
    <source>
        <tissue evidence="1">Shoot tissue taken approximately 20 cm above the soil surface</tissue>
    </source>
</reference>
<sequence>MWRWRADDHMCLSHPEGQRDGQLLLTVEVTWLRKHQRNGQVDDCDSKGQRGDGSVLGYCVEGITVELEMH</sequence>
<dbReference type="AlphaFoldDB" id="A0A0A9AIK1"/>
<proteinExistence type="predicted"/>
<protein>
    <submittedName>
        <fullName evidence="1">Uncharacterized protein</fullName>
    </submittedName>
</protein>
<accession>A0A0A9AIK1</accession>
<organism evidence="1">
    <name type="scientific">Arundo donax</name>
    <name type="common">Giant reed</name>
    <name type="synonym">Donax arundinaceus</name>
    <dbReference type="NCBI Taxonomy" id="35708"/>
    <lineage>
        <taxon>Eukaryota</taxon>
        <taxon>Viridiplantae</taxon>
        <taxon>Streptophyta</taxon>
        <taxon>Embryophyta</taxon>
        <taxon>Tracheophyta</taxon>
        <taxon>Spermatophyta</taxon>
        <taxon>Magnoliopsida</taxon>
        <taxon>Liliopsida</taxon>
        <taxon>Poales</taxon>
        <taxon>Poaceae</taxon>
        <taxon>PACMAD clade</taxon>
        <taxon>Arundinoideae</taxon>
        <taxon>Arundineae</taxon>
        <taxon>Arundo</taxon>
    </lineage>
</organism>
<name>A0A0A9AIK1_ARUDO</name>
<reference evidence="1" key="2">
    <citation type="journal article" date="2015" name="Data Brief">
        <title>Shoot transcriptome of the giant reed, Arundo donax.</title>
        <authorList>
            <person name="Barrero R.A."/>
            <person name="Guerrero F.D."/>
            <person name="Moolhuijzen P."/>
            <person name="Goolsby J.A."/>
            <person name="Tidwell J."/>
            <person name="Bellgard S.E."/>
            <person name="Bellgard M.I."/>
        </authorList>
    </citation>
    <scope>NUCLEOTIDE SEQUENCE</scope>
    <source>
        <tissue evidence="1">Shoot tissue taken approximately 20 cm above the soil surface</tissue>
    </source>
</reference>
<dbReference type="EMBL" id="GBRH01249125">
    <property type="protein sequence ID" value="JAD48770.1"/>
    <property type="molecule type" value="Transcribed_RNA"/>
</dbReference>